<keyword evidence="15" id="KW-1185">Reference proteome</keyword>
<dbReference type="InterPro" id="IPR050222">
    <property type="entry name" value="MATE_MdtK"/>
</dbReference>
<dbReference type="InterPro" id="IPR002528">
    <property type="entry name" value="MATE_fam"/>
</dbReference>
<dbReference type="PATRIC" id="fig|1503.3.peg.488"/>
<evidence type="ECO:0000256" key="5">
    <source>
        <dbReference type="ARBA" id="ARBA00022448"/>
    </source>
</evidence>
<dbReference type="GO" id="GO:0015297">
    <property type="term" value="F:antiporter activity"/>
    <property type="evidence" value="ECO:0007669"/>
    <property type="project" value="UniProtKB-KW"/>
</dbReference>
<dbReference type="InterPro" id="IPR048279">
    <property type="entry name" value="MdtK-like"/>
</dbReference>
<dbReference type="GO" id="GO:0042910">
    <property type="term" value="F:xenobiotic transmembrane transporter activity"/>
    <property type="evidence" value="ECO:0007669"/>
    <property type="project" value="InterPro"/>
</dbReference>
<accession>A0A0L0W838</accession>
<proteinExistence type="inferred from homology"/>
<dbReference type="AlphaFoldDB" id="A0A0L0W838"/>
<keyword evidence="9 13" id="KW-1133">Transmembrane helix</keyword>
<dbReference type="PANTHER" id="PTHR43298:SF2">
    <property type="entry name" value="FMN_FAD EXPORTER YEEO-RELATED"/>
    <property type="match status" value="1"/>
</dbReference>
<evidence type="ECO:0000256" key="4">
    <source>
        <dbReference type="ARBA" id="ARBA00020268"/>
    </source>
</evidence>
<keyword evidence="5" id="KW-0813">Transport</keyword>
<evidence type="ECO:0000256" key="7">
    <source>
        <dbReference type="ARBA" id="ARBA00022475"/>
    </source>
</evidence>
<comment type="subcellular location">
    <subcellularLocation>
        <location evidence="2">Cell membrane</location>
        <topology evidence="2">Multi-pass membrane protein</topology>
    </subcellularLocation>
</comment>
<dbReference type="Proteomes" id="UP000037267">
    <property type="component" value="Unassembled WGS sequence"/>
</dbReference>
<name>A0A0L0W838_GOTPU</name>
<feature type="transmembrane region" description="Helical" evidence="13">
    <location>
        <begin position="390"/>
        <end position="409"/>
    </location>
</feature>
<comment type="similarity">
    <text evidence="3">Belongs to the multi antimicrobial extrusion (MATE) (TC 2.A.66.1) family.</text>
</comment>
<evidence type="ECO:0000256" key="13">
    <source>
        <dbReference type="SAM" id="Phobius"/>
    </source>
</evidence>
<feature type="transmembrane region" description="Helical" evidence="13">
    <location>
        <begin position="355"/>
        <end position="378"/>
    </location>
</feature>
<reference evidence="15" key="1">
    <citation type="submission" date="2015-07" db="EMBL/GenBank/DDBJ databases">
        <title>Draft genome sequence of the purine-degrading Gottschalkia purinilyticum DSM 1384 (formerly Clostridium purinilyticum).</title>
        <authorList>
            <person name="Poehlein A."/>
            <person name="Schiel-Bengelsdorf B."/>
            <person name="Bengelsdorf F.R."/>
            <person name="Daniel R."/>
            <person name="Duerre P."/>
        </authorList>
    </citation>
    <scope>NUCLEOTIDE SEQUENCE [LARGE SCALE GENOMIC DNA]</scope>
    <source>
        <strain evidence="15">DSM 1384</strain>
    </source>
</reference>
<keyword evidence="6" id="KW-0050">Antiport</keyword>
<keyword evidence="8 13" id="KW-0812">Transmembrane</keyword>
<dbReference type="PIRSF" id="PIRSF006603">
    <property type="entry name" value="DinF"/>
    <property type="match status" value="1"/>
</dbReference>
<evidence type="ECO:0000256" key="6">
    <source>
        <dbReference type="ARBA" id="ARBA00022449"/>
    </source>
</evidence>
<keyword evidence="10" id="KW-0406">Ion transport</keyword>
<evidence type="ECO:0000256" key="1">
    <source>
        <dbReference type="ARBA" id="ARBA00003408"/>
    </source>
</evidence>
<dbReference type="GO" id="GO:0006811">
    <property type="term" value="P:monoatomic ion transport"/>
    <property type="evidence" value="ECO:0007669"/>
    <property type="project" value="UniProtKB-KW"/>
</dbReference>
<dbReference type="PANTHER" id="PTHR43298">
    <property type="entry name" value="MULTIDRUG RESISTANCE PROTEIN NORM-RELATED"/>
    <property type="match status" value="1"/>
</dbReference>
<evidence type="ECO:0000256" key="8">
    <source>
        <dbReference type="ARBA" id="ARBA00022692"/>
    </source>
</evidence>
<feature type="transmembrane region" description="Helical" evidence="13">
    <location>
        <begin position="57"/>
        <end position="80"/>
    </location>
</feature>
<sequence>MVTDMRTGNPTKLILKFAFPMLIGNIFQQLYNMVDSVIVGKFIGKNALAAVGSSFSLMNFVTVLIIGLCLGSSVVVSQYFGAEDYTNLKRVVSTSFIFTFILTMILSISTFIFTKPLLRLIQTPEEILDGSTYYLKIVFAGLIFTFLYNMAASILRALGNSKTPLYFLIVASLVNIVLDLLFILKLKMGVEGAAYATIISQAVSSILCLLYALLKVPMLRMSPKEFVFDRTLFPVIAKYSLLTCMQQSIMATGMVAVQGIVNTFGSDVIAGYAAAVKVDSLAYLPVQDFGNAFSTYVAQNIGAGKIDRVKQGLRSAVRTVFIFCVIISTGILLSSKQLMTIFVDPSEVKVIQTGIDYITTVGIFYMLIGFLFLYYGFFRGVGNLTMSMKLTVVSLGIRVLMSYILSSFPSIGPKGIWWSIPLGWIIADAIGFIAYKSGKWERDVSKI</sequence>
<feature type="transmembrane region" description="Helical" evidence="13">
    <location>
        <begin position="13"/>
        <end position="31"/>
    </location>
</feature>
<dbReference type="CDD" id="cd13138">
    <property type="entry name" value="MATE_yoeA_like"/>
    <property type="match status" value="1"/>
</dbReference>
<organism evidence="14 15">
    <name type="scientific">Gottschalkia purinilytica</name>
    <name type="common">Clostridium purinilyticum</name>
    <dbReference type="NCBI Taxonomy" id="1503"/>
    <lineage>
        <taxon>Bacteria</taxon>
        <taxon>Bacillati</taxon>
        <taxon>Bacillota</taxon>
        <taxon>Tissierellia</taxon>
        <taxon>Tissierellales</taxon>
        <taxon>Gottschalkiaceae</taxon>
        <taxon>Gottschalkia</taxon>
    </lineage>
</organism>
<gene>
    <name evidence="14" type="primary">ypnP</name>
    <name evidence="14" type="ORF">CLPU_14c00250</name>
</gene>
<evidence type="ECO:0000256" key="3">
    <source>
        <dbReference type="ARBA" id="ARBA00010199"/>
    </source>
</evidence>
<feature type="transmembrane region" description="Helical" evidence="13">
    <location>
        <begin position="92"/>
        <end position="113"/>
    </location>
</feature>
<feature type="transmembrane region" description="Helical" evidence="13">
    <location>
        <begin position="165"/>
        <end position="186"/>
    </location>
</feature>
<keyword evidence="7" id="KW-1003">Cell membrane</keyword>
<evidence type="ECO:0000256" key="10">
    <source>
        <dbReference type="ARBA" id="ARBA00023065"/>
    </source>
</evidence>
<evidence type="ECO:0000313" key="14">
    <source>
        <dbReference type="EMBL" id="KNF07607.1"/>
    </source>
</evidence>
<dbReference type="Pfam" id="PF01554">
    <property type="entry name" value="MatE"/>
    <property type="match status" value="2"/>
</dbReference>
<dbReference type="GO" id="GO:0005886">
    <property type="term" value="C:plasma membrane"/>
    <property type="evidence" value="ECO:0007669"/>
    <property type="project" value="UniProtKB-SubCell"/>
</dbReference>
<dbReference type="NCBIfam" id="TIGR00797">
    <property type="entry name" value="matE"/>
    <property type="match status" value="1"/>
</dbReference>
<dbReference type="EMBL" id="LGSS01000014">
    <property type="protein sequence ID" value="KNF07607.1"/>
    <property type="molecule type" value="Genomic_DNA"/>
</dbReference>
<feature type="transmembrane region" description="Helical" evidence="13">
    <location>
        <begin position="192"/>
        <end position="214"/>
    </location>
</feature>
<evidence type="ECO:0000256" key="9">
    <source>
        <dbReference type="ARBA" id="ARBA00022989"/>
    </source>
</evidence>
<dbReference type="STRING" id="1503.CLPU_14c00250"/>
<feature type="transmembrane region" description="Helical" evidence="13">
    <location>
        <begin position="133"/>
        <end position="158"/>
    </location>
</feature>
<dbReference type="OrthoDB" id="9776324at2"/>
<evidence type="ECO:0000256" key="12">
    <source>
        <dbReference type="ARBA" id="ARBA00031636"/>
    </source>
</evidence>
<dbReference type="RefSeq" id="WP_097677575.1">
    <property type="nucleotide sequence ID" value="NZ_LGSS01000014.1"/>
</dbReference>
<evidence type="ECO:0000313" key="15">
    <source>
        <dbReference type="Proteomes" id="UP000037267"/>
    </source>
</evidence>
<comment type="function">
    <text evidence="1">Multidrug efflux pump.</text>
</comment>
<keyword evidence="11 13" id="KW-0472">Membrane</keyword>
<feature type="transmembrane region" description="Helical" evidence="13">
    <location>
        <begin position="315"/>
        <end position="335"/>
    </location>
</feature>
<evidence type="ECO:0000256" key="2">
    <source>
        <dbReference type="ARBA" id="ARBA00004651"/>
    </source>
</evidence>
<comment type="caution">
    <text evidence="14">The sequence shown here is derived from an EMBL/GenBank/DDBJ whole genome shotgun (WGS) entry which is preliminary data.</text>
</comment>
<protein>
    <recommendedName>
        <fullName evidence="4">Probable multidrug resistance protein NorM</fullName>
    </recommendedName>
    <alternativeName>
        <fullName evidence="12">Multidrug-efflux transporter</fullName>
    </alternativeName>
</protein>
<feature type="transmembrane region" description="Helical" evidence="13">
    <location>
        <begin position="415"/>
        <end position="435"/>
    </location>
</feature>
<evidence type="ECO:0000256" key="11">
    <source>
        <dbReference type="ARBA" id="ARBA00023136"/>
    </source>
</evidence>